<keyword evidence="4" id="KW-1185">Reference proteome</keyword>
<proteinExistence type="predicted"/>
<feature type="domain" description="DUF6534" evidence="2">
    <location>
        <begin position="348"/>
        <end position="432"/>
    </location>
</feature>
<accession>A0A8K0XLV5</accession>
<name>A0A8K0XLV5_9AGAR</name>
<feature type="transmembrane region" description="Helical" evidence="1">
    <location>
        <begin position="378"/>
        <end position="400"/>
    </location>
</feature>
<dbReference type="PANTHER" id="PTHR40465:SF1">
    <property type="entry name" value="DUF6534 DOMAIN-CONTAINING PROTEIN"/>
    <property type="match status" value="1"/>
</dbReference>
<keyword evidence="1" id="KW-0812">Transmembrane</keyword>
<organism evidence="3 4">
    <name type="scientific">Cristinia sonorae</name>
    <dbReference type="NCBI Taxonomy" id="1940300"/>
    <lineage>
        <taxon>Eukaryota</taxon>
        <taxon>Fungi</taxon>
        <taxon>Dikarya</taxon>
        <taxon>Basidiomycota</taxon>
        <taxon>Agaricomycotina</taxon>
        <taxon>Agaricomycetes</taxon>
        <taxon>Agaricomycetidae</taxon>
        <taxon>Agaricales</taxon>
        <taxon>Pleurotineae</taxon>
        <taxon>Stephanosporaceae</taxon>
        <taxon>Cristinia</taxon>
    </lineage>
</organism>
<dbReference type="InterPro" id="IPR045339">
    <property type="entry name" value="DUF6534"/>
</dbReference>
<keyword evidence="1" id="KW-0472">Membrane</keyword>
<dbReference type="EMBL" id="JAEVFJ010000039">
    <property type="protein sequence ID" value="KAH8088920.1"/>
    <property type="molecule type" value="Genomic_DNA"/>
</dbReference>
<feature type="transmembrane region" description="Helical" evidence="1">
    <location>
        <begin position="190"/>
        <end position="211"/>
    </location>
</feature>
<dbReference type="OrthoDB" id="2535105at2759"/>
<keyword evidence="1" id="KW-1133">Transmembrane helix</keyword>
<dbReference type="Pfam" id="PF20152">
    <property type="entry name" value="DUF6534"/>
    <property type="match status" value="1"/>
</dbReference>
<evidence type="ECO:0000256" key="1">
    <source>
        <dbReference type="SAM" id="Phobius"/>
    </source>
</evidence>
<gene>
    <name evidence="3" type="ORF">BXZ70DRAFT_954760</name>
</gene>
<evidence type="ECO:0000313" key="3">
    <source>
        <dbReference type="EMBL" id="KAH8088920.1"/>
    </source>
</evidence>
<feature type="transmembrane region" description="Helical" evidence="1">
    <location>
        <begin position="336"/>
        <end position="358"/>
    </location>
</feature>
<feature type="transmembrane region" description="Helical" evidence="1">
    <location>
        <begin position="294"/>
        <end position="316"/>
    </location>
</feature>
<sequence>MAISVSVGSHLPRYLDHIAHLVTANPCPNAERLCSASRSAKESVSCRDGLLITYLVASLNLALLPSSRVTVWAHGHLQILRLYSAIADSLGPPNGSYPMCLSQRGRVKVGCSHIRIFLPDLAQRNSSTPIHLSSKHWCREQDHQGCVIVGDASYCHKAMMPTTEVLIYQQSRNLAITHPPDVSPITVPILLGHLFNWGLFGVLTVQIYIYYIAFPKDNYKPKLFVGLAYILEIIQVVVSTCEAVRVFGNGWGNPVELSDPGLLWLNIVILTGFISSLSQLFYAWRVWALSGNRWLTSIVTLIAVAAGGCAIYVAVIAYNLRPKGLLEVIRRAHNVVIIWVSCGLFGQMVITCSIMFYLRQARRSTEIKHTTTLITRLITFSAESGIVCTTISVTGLILFITSPNTSLFELPTITASKLFSNCFIAVLNSRAHILNGRDDRDPGGSKSFSSFHLNSLSYSLSQPRVHARLPRPSNQDIVIEISRITDSDMQSDSGDKLSKTVHMA</sequence>
<evidence type="ECO:0000259" key="2">
    <source>
        <dbReference type="Pfam" id="PF20152"/>
    </source>
</evidence>
<dbReference type="AlphaFoldDB" id="A0A8K0XLV5"/>
<feature type="transmembrane region" description="Helical" evidence="1">
    <location>
        <begin position="262"/>
        <end position="282"/>
    </location>
</feature>
<dbReference type="Proteomes" id="UP000813824">
    <property type="component" value="Unassembled WGS sequence"/>
</dbReference>
<dbReference type="PANTHER" id="PTHR40465">
    <property type="entry name" value="CHROMOSOME 1, WHOLE GENOME SHOTGUN SEQUENCE"/>
    <property type="match status" value="1"/>
</dbReference>
<feature type="transmembrane region" description="Helical" evidence="1">
    <location>
        <begin position="223"/>
        <end position="247"/>
    </location>
</feature>
<protein>
    <recommendedName>
        <fullName evidence="2">DUF6534 domain-containing protein</fullName>
    </recommendedName>
</protein>
<reference evidence="3" key="1">
    <citation type="journal article" date="2021" name="New Phytol.">
        <title>Evolutionary innovations through gain and loss of genes in the ectomycorrhizal Boletales.</title>
        <authorList>
            <person name="Wu G."/>
            <person name="Miyauchi S."/>
            <person name="Morin E."/>
            <person name="Kuo A."/>
            <person name="Drula E."/>
            <person name="Varga T."/>
            <person name="Kohler A."/>
            <person name="Feng B."/>
            <person name="Cao Y."/>
            <person name="Lipzen A."/>
            <person name="Daum C."/>
            <person name="Hundley H."/>
            <person name="Pangilinan J."/>
            <person name="Johnson J."/>
            <person name="Barry K."/>
            <person name="LaButti K."/>
            <person name="Ng V."/>
            <person name="Ahrendt S."/>
            <person name="Min B."/>
            <person name="Choi I.G."/>
            <person name="Park H."/>
            <person name="Plett J.M."/>
            <person name="Magnuson J."/>
            <person name="Spatafora J.W."/>
            <person name="Nagy L.G."/>
            <person name="Henrissat B."/>
            <person name="Grigoriev I.V."/>
            <person name="Yang Z.L."/>
            <person name="Xu J."/>
            <person name="Martin F.M."/>
        </authorList>
    </citation>
    <scope>NUCLEOTIDE SEQUENCE</scope>
    <source>
        <strain evidence="3">KKN 215</strain>
    </source>
</reference>
<evidence type="ECO:0000313" key="4">
    <source>
        <dbReference type="Proteomes" id="UP000813824"/>
    </source>
</evidence>
<comment type="caution">
    <text evidence="3">The sequence shown here is derived from an EMBL/GenBank/DDBJ whole genome shotgun (WGS) entry which is preliminary data.</text>
</comment>